<dbReference type="EMBL" id="JAACJO010000002">
    <property type="protein sequence ID" value="KAF5361754.1"/>
    <property type="molecule type" value="Genomic_DNA"/>
</dbReference>
<keyword evidence="2" id="KW-1185">Reference proteome</keyword>
<protein>
    <recommendedName>
        <fullName evidence="3">F-box domain-containing protein</fullName>
    </recommendedName>
</protein>
<name>A0A8H5GB89_9AGAR</name>
<evidence type="ECO:0008006" key="3">
    <source>
        <dbReference type="Google" id="ProtNLM"/>
    </source>
</evidence>
<evidence type="ECO:0000313" key="1">
    <source>
        <dbReference type="EMBL" id="KAF5361754.1"/>
    </source>
</evidence>
<sequence length="372" mass="43309">MPEQLVALQNESHHMASCNFPNRKQPVVLQTRKAIDSPINRLPFEIIVTIFFHAICHPSPFSHYTSWGTRRVQLERDPEDAFFSVTLGAVCSSWRNVVLSTPKLWTYFEYPQSVWKRKRDCRYLLALYLQNSRHLPISISLTFIGNVDDTLLWHPSFDRALISNLKRIHSLSLQNPSPRWVSQIKDIPFIVNLSIDWESGWPHTKERLPLHRCHALVCLSLHRASAAPTSDVRRIIYQIPSSLTILDLSFIPIDTCIKAMLRCPNLVEAYIHSHQADDYHTPDYLRENWFAEPVVFSHLKVFLWDWLHNDSDWAEVFFEHLQTPSLCMLVLVASFDGQLQELSSGERRFIDQLPQTLRTRSFNKLRTSTLIA</sequence>
<proteinExistence type="predicted"/>
<gene>
    <name evidence="1" type="ORF">D9756_002689</name>
</gene>
<comment type="caution">
    <text evidence="1">The sequence shown here is derived from an EMBL/GenBank/DDBJ whole genome shotgun (WGS) entry which is preliminary data.</text>
</comment>
<dbReference type="Gene3D" id="1.20.1280.50">
    <property type="match status" value="1"/>
</dbReference>
<evidence type="ECO:0000313" key="2">
    <source>
        <dbReference type="Proteomes" id="UP000559027"/>
    </source>
</evidence>
<dbReference type="AlphaFoldDB" id="A0A8H5GB89"/>
<organism evidence="1 2">
    <name type="scientific">Leucocoprinus leucothites</name>
    <dbReference type="NCBI Taxonomy" id="201217"/>
    <lineage>
        <taxon>Eukaryota</taxon>
        <taxon>Fungi</taxon>
        <taxon>Dikarya</taxon>
        <taxon>Basidiomycota</taxon>
        <taxon>Agaricomycotina</taxon>
        <taxon>Agaricomycetes</taxon>
        <taxon>Agaricomycetidae</taxon>
        <taxon>Agaricales</taxon>
        <taxon>Agaricineae</taxon>
        <taxon>Agaricaceae</taxon>
        <taxon>Leucocoprinus</taxon>
    </lineage>
</organism>
<dbReference type="Proteomes" id="UP000559027">
    <property type="component" value="Unassembled WGS sequence"/>
</dbReference>
<accession>A0A8H5GB89</accession>
<dbReference type="OrthoDB" id="2269034at2759"/>
<reference evidence="1 2" key="1">
    <citation type="journal article" date="2020" name="ISME J.">
        <title>Uncovering the hidden diversity of litter-decomposition mechanisms in mushroom-forming fungi.</title>
        <authorList>
            <person name="Floudas D."/>
            <person name="Bentzer J."/>
            <person name="Ahren D."/>
            <person name="Johansson T."/>
            <person name="Persson P."/>
            <person name="Tunlid A."/>
        </authorList>
    </citation>
    <scope>NUCLEOTIDE SEQUENCE [LARGE SCALE GENOMIC DNA]</scope>
    <source>
        <strain evidence="1 2">CBS 146.42</strain>
    </source>
</reference>